<dbReference type="InterPro" id="IPR000330">
    <property type="entry name" value="SNF2_N"/>
</dbReference>
<evidence type="ECO:0000256" key="1">
    <source>
        <dbReference type="ARBA" id="ARBA00022801"/>
    </source>
</evidence>
<dbReference type="SMART" id="SM00490">
    <property type="entry name" value="HELICc"/>
    <property type="match status" value="1"/>
</dbReference>
<comment type="caution">
    <text evidence="5">The sequence shown here is derived from an EMBL/GenBank/DDBJ whole genome shotgun (WGS) entry which is preliminary data.</text>
</comment>
<dbReference type="Proteomes" id="UP001141327">
    <property type="component" value="Unassembled WGS sequence"/>
</dbReference>
<dbReference type="PROSITE" id="PS51192">
    <property type="entry name" value="HELICASE_ATP_BIND_1"/>
    <property type="match status" value="1"/>
</dbReference>
<dbReference type="CDD" id="cd18793">
    <property type="entry name" value="SF2_C_SNF"/>
    <property type="match status" value="1"/>
</dbReference>
<evidence type="ECO:0000259" key="3">
    <source>
        <dbReference type="PROSITE" id="PS51192"/>
    </source>
</evidence>
<feature type="compositionally biased region" description="Pro residues" evidence="2">
    <location>
        <begin position="965"/>
        <end position="977"/>
    </location>
</feature>
<dbReference type="PANTHER" id="PTHR45629">
    <property type="entry name" value="SNF2/RAD54 FAMILY MEMBER"/>
    <property type="match status" value="1"/>
</dbReference>
<evidence type="ECO:0000256" key="2">
    <source>
        <dbReference type="SAM" id="MobiDB-lite"/>
    </source>
</evidence>
<dbReference type="Gene3D" id="3.40.50.10810">
    <property type="entry name" value="Tandem AAA-ATPase domain"/>
    <property type="match status" value="1"/>
</dbReference>
<dbReference type="InterPro" id="IPR050496">
    <property type="entry name" value="SNF2_RAD54_helicase_repair"/>
</dbReference>
<proteinExistence type="predicted"/>
<feature type="region of interest" description="Disordered" evidence="2">
    <location>
        <begin position="826"/>
        <end position="980"/>
    </location>
</feature>
<dbReference type="Pfam" id="PF00271">
    <property type="entry name" value="Helicase_C"/>
    <property type="match status" value="1"/>
</dbReference>
<dbReference type="InterPro" id="IPR038718">
    <property type="entry name" value="SNF2-like_sf"/>
</dbReference>
<dbReference type="SMART" id="SM00487">
    <property type="entry name" value="DEXDc"/>
    <property type="match status" value="1"/>
</dbReference>
<reference evidence="5" key="1">
    <citation type="journal article" date="2022" name="bioRxiv">
        <title>Genomics of Preaxostyla Flagellates Illuminates Evolutionary Transitions and the Path Towards Mitochondrial Loss.</title>
        <authorList>
            <person name="Novak L.V.F."/>
            <person name="Treitli S.C."/>
            <person name="Pyrih J."/>
            <person name="Halakuc P."/>
            <person name="Pipaliya S.V."/>
            <person name="Vacek V."/>
            <person name="Brzon O."/>
            <person name="Soukal P."/>
            <person name="Eme L."/>
            <person name="Dacks J.B."/>
            <person name="Karnkowska A."/>
            <person name="Elias M."/>
            <person name="Hampl V."/>
        </authorList>
    </citation>
    <scope>NUCLEOTIDE SEQUENCE</scope>
    <source>
        <strain evidence="5">RCP-MX</strain>
    </source>
</reference>
<feature type="compositionally biased region" description="Basic residues" evidence="2">
    <location>
        <begin position="767"/>
        <end position="778"/>
    </location>
</feature>
<dbReference type="SUPFAM" id="SSF52540">
    <property type="entry name" value="P-loop containing nucleoside triphosphate hydrolases"/>
    <property type="match status" value="2"/>
</dbReference>
<dbReference type="InterPro" id="IPR027417">
    <property type="entry name" value="P-loop_NTPase"/>
</dbReference>
<accession>A0ABQ8UEN8</accession>
<gene>
    <name evidence="5" type="ORF">PAPYR_6762</name>
</gene>
<dbReference type="PROSITE" id="PS51194">
    <property type="entry name" value="HELICASE_CTER"/>
    <property type="match status" value="1"/>
</dbReference>
<dbReference type="InterPro" id="IPR049730">
    <property type="entry name" value="SNF2/RAD54-like_C"/>
</dbReference>
<dbReference type="PANTHER" id="PTHR45629:SF7">
    <property type="entry name" value="DNA EXCISION REPAIR PROTEIN ERCC-6-RELATED"/>
    <property type="match status" value="1"/>
</dbReference>
<organism evidence="5 6">
    <name type="scientific">Paratrimastix pyriformis</name>
    <dbReference type="NCBI Taxonomy" id="342808"/>
    <lineage>
        <taxon>Eukaryota</taxon>
        <taxon>Metamonada</taxon>
        <taxon>Preaxostyla</taxon>
        <taxon>Paratrimastigidae</taxon>
        <taxon>Paratrimastix</taxon>
    </lineage>
</organism>
<dbReference type="EMBL" id="JAPMOS010000041">
    <property type="protein sequence ID" value="KAJ4457723.1"/>
    <property type="molecule type" value="Genomic_DNA"/>
</dbReference>
<feature type="compositionally biased region" description="Acidic residues" evidence="2">
    <location>
        <begin position="920"/>
        <end position="936"/>
    </location>
</feature>
<feature type="region of interest" description="Disordered" evidence="2">
    <location>
        <begin position="755"/>
        <end position="785"/>
    </location>
</feature>
<protein>
    <submittedName>
        <fullName evidence="5">Uncharacterized protein</fullName>
    </submittedName>
</protein>
<evidence type="ECO:0000313" key="6">
    <source>
        <dbReference type="Proteomes" id="UP001141327"/>
    </source>
</evidence>
<dbReference type="InterPro" id="IPR014001">
    <property type="entry name" value="Helicase_ATP-bd"/>
</dbReference>
<evidence type="ECO:0000313" key="5">
    <source>
        <dbReference type="EMBL" id="KAJ4457723.1"/>
    </source>
</evidence>
<keyword evidence="6" id="KW-1185">Reference proteome</keyword>
<keyword evidence="1" id="KW-0378">Hydrolase</keyword>
<name>A0ABQ8UEN8_9EUKA</name>
<sequence length="1052" mass="114996">MLSREQKLEYNRLILAAREAEKESPGSSKKALLLYRRAAEIFPSDSKLQKKIEFLESQKVLNSETKVSVSVEVPREDLDGLARLLDVGDSISAIMNWSPPQELPKTSSPGMPTALPTGPPLEIKAARSPSGDLQLPGGLVVPHATASRLYPYQLEGLAWMWQVFRQEEAGGILADDMGLGKTVQVGAFLESLAIHRAREWKQETHLSSPSGPALSAALRACGAPLFTVLLVMPVSLLENWATELARWAPSLRQYPLYKIKPQKREETLVRLFRTGGCCLTTYGTVACAIEHLEKAGVFSAVFLDEGHKIKNTRTKAAQALRRIRAAHRFILTGTPVQNNLMELHSLVDFVSQGTLLGPEATFKRLVQDPILKGMHRDASPSTRARGEKTASALLEVIAPFFLRREKAASPSAGPPGGDASTPPPSKEYSVDVLTCWVPLSSAQQQLYKGFLQSDAVRRALNISAYPLAAIVVLRKICSHPWLIRGPTPTDPFILDNALTVSSKLRVAVSLVCSLAAGSHRMLVFSESLQFLNLLARALEATEIKPSFDVLRLDGSLSSTERQEVVTRFQLFAEESRPALLLLTTQVGGVGLTLTAADRVILLDPSWNPANDDQAIGRADRIGQHQNIIVYRLVTIGTVEEKMYRRQISKSSLIRSTTRGKKNQSRYFSKADVRALFEIGDMEQPLTARIVETVHEAQGRPSNTTWTPTLASHVEWLQSIGIRQCTDHNKLFSMPERASQCFDLNDEQALEHLLSVGSGTTEGPPVTPKRRLPPRTPKRVRAEEQPNHIAPDLDSALLEEFAALCILPPAPSDAHELAGAFQEEHPEMDANGAPSADPAAQLEEADAVRTPVRRRRMVVDSDDDVPQSGALPMVVDLTNSPPDFPEPPPALMSRESSPDSTMARFRRSLGMSSRPSAPVGDQEDFEEDDQEEGEDDGGISATDPIRDSQPAPSTSPRESAISTSPEAPPASPPAPPVAAPVTSSVFVPMRPVGALAREERVRYNELLQQAKSLEPTHPVEALQILRAALSICDADLRLHQKVTRLAARLGQAP</sequence>
<dbReference type="Pfam" id="PF00176">
    <property type="entry name" value="SNF2-rel_dom"/>
    <property type="match status" value="1"/>
</dbReference>
<dbReference type="Gene3D" id="3.40.50.300">
    <property type="entry name" value="P-loop containing nucleotide triphosphate hydrolases"/>
    <property type="match status" value="1"/>
</dbReference>
<evidence type="ECO:0000259" key="4">
    <source>
        <dbReference type="PROSITE" id="PS51194"/>
    </source>
</evidence>
<dbReference type="InterPro" id="IPR001650">
    <property type="entry name" value="Helicase_C-like"/>
</dbReference>
<feature type="domain" description="Helicase C-terminal" evidence="4">
    <location>
        <begin position="503"/>
        <end position="673"/>
    </location>
</feature>
<feature type="domain" description="Helicase ATP-binding" evidence="3">
    <location>
        <begin position="162"/>
        <end position="353"/>
    </location>
</feature>